<evidence type="ECO:0000313" key="2">
    <source>
        <dbReference type="EMBL" id="TWT97617.1"/>
    </source>
</evidence>
<protein>
    <submittedName>
        <fullName evidence="2">D-inositol 3-phosphate glycosyltransferase</fullName>
        <ecNumber evidence="2">2.4.1.250</ecNumber>
    </submittedName>
</protein>
<comment type="caution">
    <text evidence="2">The sequence shown here is derived from an EMBL/GenBank/DDBJ whole genome shotgun (WGS) entry which is preliminary data.</text>
</comment>
<dbReference type="SUPFAM" id="SSF53756">
    <property type="entry name" value="UDP-Glycosyltransferase/glycogen phosphorylase"/>
    <property type="match status" value="1"/>
</dbReference>
<dbReference type="Proteomes" id="UP000317421">
    <property type="component" value="Unassembled WGS sequence"/>
</dbReference>
<keyword evidence="1 2" id="KW-0808">Transferase</keyword>
<accession>A0A5C6ADY6</accession>
<evidence type="ECO:0000313" key="3">
    <source>
        <dbReference type="Proteomes" id="UP000317421"/>
    </source>
</evidence>
<dbReference type="AlphaFoldDB" id="A0A5C6ADY6"/>
<keyword evidence="3" id="KW-1185">Reference proteome</keyword>
<dbReference type="PANTHER" id="PTHR46401">
    <property type="entry name" value="GLYCOSYLTRANSFERASE WBBK-RELATED"/>
    <property type="match status" value="1"/>
</dbReference>
<dbReference type="GO" id="GO:0009103">
    <property type="term" value="P:lipopolysaccharide biosynthetic process"/>
    <property type="evidence" value="ECO:0007669"/>
    <property type="project" value="TreeGrafter"/>
</dbReference>
<dbReference type="PANTHER" id="PTHR46401:SF2">
    <property type="entry name" value="GLYCOSYLTRANSFERASE WBBK-RELATED"/>
    <property type="match status" value="1"/>
</dbReference>
<name>A0A5C6ADY6_9BACT</name>
<reference evidence="2 3" key="1">
    <citation type="submission" date="2019-02" db="EMBL/GenBank/DDBJ databases">
        <title>Deep-cultivation of Planctomycetes and their phenomic and genomic characterization uncovers novel biology.</title>
        <authorList>
            <person name="Wiegand S."/>
            <person name="Jogler M."/>
            <person name="Boedeker C."/>
            <person name="Pinto D."/>
            <person name="Vollmers J."/>
            <person name="Rivas-Marin E."/>
            <person name="Kohn T."/>
            <person name="Peeters S.H."/>
            <person name="Heuer A."/>
            <person name="Rast P."/>
            <person name="Oberbeckmann S."/>
            <person name="Bunk B."/>
            <person name="Jeske O."/>
            <person name="Meyerdierks A."/>
            <person name="Storesund J.E."/>
            <person name="Kallscheuer N."/>
            <person name="Luecker S."/>
            <person name="Lage O.M."/>
            <person name="Pohl T."/>
            <person name="Merkel B.J."/>
            <person name="Hornburger P."/>
            <person name="Mueller R.-W."/>
            <person name="Bruemmer F."/>
            <person name="Labrenz M."/>
            <person name="Spormann A.M."/>
            <person name="Op Den Camp H."/>
            <person name="Overmann J."/>
            <person name="Amann R."/>
            <person name="Jetten M.S.M."/>
            <person name="Mascher T."/>
            <person name="Medema M.H."/>
            <person name="Devos D.P."/>
            <person name="Kaster A.-K."/>
            <person name="Ovreas L."/>
            <person name="Rohde M."/>
            <person name="Galperin M.Y."/>
            <person name="Jogler C."/>
        </authorList>
    </citation>
    <scope>NUCLEOTIDE SEQUENCE [LARGE SCALE GENOMIC DNA]</scope>
    <source>
        <strain evidence="2 3">Pla108</strain>
    </source>
</reference>
<evidence type="ECO:0000256" key="1">
    <source>
        <dbReference type="ARBA" id="ARBA00022679"/>
    </source>
</evidence>
<dbReference type="EC" id="2.4.1.250" evidence="2"/>
<dbReference type="CDD" id="cd03801">
    <property type="entry name" value="GT4_PimA-like"/>
    <property type="match status" value="1"/>
</dbReference>
<organism evidence="2 3">
    <name type="scientific">Botrimarina colliarenosi</name>
    <dbReference type="NCBI Taxonomy" id="2528001"/>
    <lineage>
        <taxon>Bacteria</taxon>
        <taxon>Pseudomonadati</taxon>
        <taxon>Planctomycetota</taxon>
        <taxon>Planctomycetia</taxon>
        <taxon>Pirellulales</taxon>
        <taxon>Lacipirellulaceae</taxon>
        <taxon>Botrimarina</taxon>
    </lineage>
</organism>
<dbReference type="GO" id="GO:0102710">
    <property type="term" value="F:D-inositol-3-phosphate glycosyltransferase activity"/>
    <property type="evidence" value="ECO:0007669"/>
    <property type="project" value="UniProtKB-EC"/>
</dbReference>
<sequence>MRGANSKGLIGAINRRVFGVRPTFDVEAYRAEIERDLTSTKFDVLIALHSSSVVSAIESSPLPIIYVTDATADLLQSYYPNRIDLSEAELRAIHESERRMIARADRICVPTDWVAESVLNRYQAETQKVSIAEWGANLPAFPEPNPTSLPKEGEPLELLLVGLDWRRKGADIAVRTADVLNAAGIETRLTVVGAKLPPDLQRPYVRVLGQLSRMSRSEAKQLDGLLRRTTLLIHPARAECYGHVLCEAMAFGAPVVATDTGGISQCVKHGQTGMLLPPGSTPEEFAESILSIVSDGSRYAAMRHAAAADFRARLNWDRWADRLLDLVAEVVDVPRQVEGCGAESTAVER</sequence>
<proteinExistence type="predicted"/>
<dbReference type="Gene3D" id="3.40.50.2000">
    <property type="entry name" value="Glycogen Phosphorylase B"/>
    <property type="match status" value="2"/>
</dbReference>
<keyword evidence="2" id="KW-0328">Glycosyltransferase</keyword>
<dbReference type="EMBL" id="SJPR01000002">
    <property type="protein sequence ID" value="TWT97617.1"/>
    <property type="molecule type" value="Genomic_DNA"/>
</dbReference>
<gene>
    <name evidence="2" type="primary">mshA_4</name>
    <name evidence="2" type="ORF">Pla108_17690</name>
</gene>
<dbReference type="Pfam" id="PF13692">
    <property type="entry name" value="Glyco_trans_1_4"/>
    <property type="match status" value="1"/>
</dbReference>